<organism evidence="1">
    <name type="scientific">Rhizophora mucronata</name>
    <name type="common">Asiatic mangrove</name>
    <dbReference type="NCBI Taxonomy" id="61149"/>
    <lineage>
        <taxon>Eukaryota</taxon>
        <taxon>Viridiplantae</taxon>
        <taxon>Streptophyta</taxon>
        <taxon>Embryophyta</taxon>
        <taxon>Tracheophyta</taxon>
        <taxon>Spermatophyta</taxon>
        <taxon>Magnoliopsida</taxon>
        <taxon>eudicotyledons</taxon>
        <taxon>Gunneridae</taxon>
        <taxon>Pentapetalae</taxon>
        <taxon>rosids</taxon>
        <taxon>fabids</taxon>
        <taxon>Malpighiales</taxon>
        <taxon>Rhizophoraceae</taxon>
        <taxon>Rhizophora</taxon>
    </lineage>
</organism>
<evidence type="ECO:0000313" key="1">
    <source>
        <dbReference type="EMBL" id="MBX51067.1"/>
    </source>
</evidence>
<protein>
    <submittedName>
        <fullName evidence="1">Uncharacterized protein</fullName>
    </submittedName>
</protein>
<dbReference type="EMBL" id="GGEC01070583">
    <property type="protein sequence ID" value="MBX51067.1"/>
    <property type="molecule type" value="Transcribed_RNA"/>
</dbReference>
<accession>A0A2P2P8Q0</accession>
<dbReference type="AlphaFoldDB" id="A0A2P2P8Q0"/>
<proteinExistence type="predicted"/>
<name>A0A2P2P8Q0_RHIMU</name>
<reference evidence="1" key="1">
    <citation type="submission" date="2018-02" db="EMBL/GenBank/DDBJ databases">
        <title>Rhizophora mucronata_Transcriptome.</title>
        <authorList>
            <person name="Meera S.P."/>
            <person name="Sreeshan A."/>
            <person name="Augustine A."/>
        </authorList>
    </citation>
    <scope>NUCLEOTIDE SEQUENCE</scope>
    <source>
        <tissue evidence="1">Leaf</tissue>
    </source>
</reference>
<sequence>MQFWDKMYGFLSFFFKKNLLFSFHLK</sequence>